<dbReference type="InterPro" id="IPR039420">
    <property type="entry name" value="WalR-like"/>
</dbReference>
<keyword evidence="3" id="KW-0805">Transcription regulation</keyword>
<dbReference type="SUPFAM" id="SSF46689">
    <property type="entry name" value="Homeodomain-like"/>
    <property type="match status" value="2"/>
</dbReference>
<dbReference type="InterPro" id="IPR011006">
    <property type="entry name" value="CheY-like_superfamily"/>
</dbReference>
<dbReference type="GO" id="GO:0000156">
    <property type="term" value="F:phosphorelay response regulator activity"/>
    <property type="evidence" value="ECO:0007669"/>
    <property type="project" value="TreeGrafter"/>
</dbReference>
<dbReference type="SUPFAM" id="SSF52172">
    <property type="entry name" value="CheY-like"/>
    <property type="match status" value="1"/>
</dbReference>
<dbReference type="InterPro" id="IPR018060">
    <property type="entry name" value="HTH_AraC"/>
</dbReference>
<evidence type="ECO:0000256" key="5">
    <source>
        <dbReference type="ARBA" id="ARBA00023163"/>
    </source>
</evidence>
<dbReference type="SMART" id="SM00448">
    <property type="entry name" value="REC"/>
    <property type="match status" value="1"/>
</dbReference>
<dbReference type="InterPro" id="IPR018062">
    <property type="entry name" value="HTH_AraC-typ_CS"/>
</dbReference>
<dbReference type="AlphaFoldDB" id="A0A7X5ZHA6"/>
<feature type="modified residue" description="4-aspartylphosphate" evidence="6">
    <location>
        <position position="54"/>
    </location>
</feature>
<dbReference type="InterPro" id="IPR001789">
    <property type="entry name" value="Sig_transdc_resp-reg_receiver"/>
</dbReference>
<name>A0A7X5ZHA6_9GAMM</name>
<organism evidence="9 10">
    <name type="scientific">Luteibacter anthropi</name>
    <dbReference type="NCBI Taxonomy" id="564369"/>
    <lineage>
        <taxon>Bacteria</taxon>
        <taxon>Pseudomonadati</taxon>
        <taxon>Pseudomonadota</taxon>
        <taxon>Gammaproteobacteria</taxon>
        <taxon>Lysobacterales</taxon>
        <taxon>Rhodanobacteraceae</taxon>
        <taxon>Luteibacter</taxon>
    </lineage>
</organism>
<dbReference type="PROSITE" id="PS50110">
    <property type="entry name" value="RESPONSE_REGULATORY"/>
    <property type="match status" value="1"/>
</dbReference>
<dbReference type="PANTHER" id="PTHR48111">
    <property type="entry name" value="REGULATOR OF RPOS"/>
    <property type="match status" value="1"/>
</dbReference>
<dbReference type="GO" id="GO:0000976">
    <property type="term" value="F:transcription cis-regulatory region binding"/>
    <property type="evidence" value="ECO:0007669"/>
    <property type="project" value="TreeGrafter"/>
</dbReference>
<keyword evidence="10" id="KW-1185">Reference proteome</keyword>
<dbReference type="Gene3D" id="3.40.50.2300">
    <property type="match status" value="1"/>
</dbReference>
<protein>
    <submittedName>
        <fullName evidence="9">Response regulator</fullName>
    </submittedName>
</protein>
<dbReference type="PANTHER" id="PTHR48111:SF1">
    <property type="entry name" value="TWO-COMPONENT RESPONSE REGULATOR ORR33"/>
    <property type="match status" value="1"/>
</dbReference>
<dbReference type="SMART" id="SM00342">
    <property type="entry name" value="HTH_ARAC"/>
    <property type="match status" value="1"/>
</dbReference>
<evidence type="ECO:0000256" key="3">
    <source>
        <dbReference type="ARBA" id="ARBA00023015"/>
    </source>
</evidence>
<evidence type="ECO:0000259" key="7">
    <source>
        <dbReference type="PROSITE" id="PS01124"/>
    </source>
</evidence>
<evidence type="ECO:0000256" key="6">
    <source>
        <dbReference type="PROSITE-ProRule" id="PRU00169"/>
    </source>
</evidence>
<accession>A0A7X5ZHA6</accession>
<evidence type="ECO:0000256" key="4">
    <source>
        <dbReference type="ARBA" id="ARBA00023125"/>
    </source>
</evidence>
<dbReference type="PRINTS" id="PR00032">
    <property type="entry name" value="HTHARAC"/>
</dbReference>
<gene>
    <name evidence="9" type="ORF">HBF25_03255</name>
</gene>
<dbReference type="InterPro" id="IPR020449">
    <property type="entry name" value="Tscrpt_reg_AraC-type_HTH"/>
</dbReference>
<evidence type="ECO:0000313" key="10">
    <source>
        <dbReference type="Proteomes" id="UP000490980"/>
    </source>
</evidence>
<proteinExistence type="predicted"/>
<keyword evidence="4" id="KW-0238">DNA-binding</keyword>
<dbReference type="RefSeq" id="WP_166946908.1">
    <property type="nucleotide sequence ID" value="NZ_JAARLZ010000002.1"/>
</dbReference>
<dbReference type="Proteomes" id="UP000490980">
    <property type="component" value="Unassembled WGS sequence"/>
</dbReference>
<dbReference type="GO" id="GO:0003700">
    <property type="term" value="F:DNA-binding transcription factor activity"/>
    <property type="evidence" value="ECO:0007669"/>
    <property type="project" value="InterPro"/>
</dbReference>
<evidence type="ECO:0000256" key="2">
    <source>
        <dbReference type="ARBA" id="ARBA00023012"/>
    </source>
</evidence>
<evidence type="ECO:0000313" key="9">
    <source>
        <dbReference type="EMBL" id="NII05405.1"/>
    </source>
</evidence>
<dbReference type="PROSITE" id="PS01124">
    <property type="entry name" value="HTH_ARAC_FAMILY_2"/>
    <property type="match status" value="1"/>
</dbReference>
<sequence length="254" mass="28423">MDSPHILVIDDAPEDIRTLLNALHAERWRVSLATSGRQGYERAQLLAPDLILLDVRMPGMDGFALCRLLRELPAERQCPILFLTSADSPDERLEGLTHGGVDYILKSCAPEELLARVRIHLRLARGHDTQAKSAEDAMAVSPDEVVLRAAMRLIGRRLGESFSLEEIAADVGTYDKRLSAIFRQHMGTTVFAWIREERLRRGRELLADTGLGMQEIAEHVGFRSACNFTTAFRERVGVTPSQYRKAAQQGVHEP</sequence>
<dbReference type="Pfam" id="PF00072">
    <property type="entry name" value="Response_reg"/>
    <property type="match status" value="1"/>
</dbReference>
<evidence type="ECO:0000259" key="8">
    <source>
        <dbReference type="PROSITE" id="PS50110"/>
    </source>
</evidence>
<dbReference type="GO" id="GO:0005829">
    <property type="term" value="C:cytosol"/>
    <property type="evidence" value="ECO:0007669"/>
    <property type="project" value="TreeGrafter"/>
</dbReference>
<keyword evidence="2" id="KW-0902">Two-component regulatory system</keyword>
<feature type="domain" description="HTH araC/xylS-type" evidence="7">
    <location>
        <begin position="148"/>
        <end position="246"/>
    </location>
</feature>
<dbReference type="PROSITE" id="PS00041">
    <property type="entry name" value="HTH_ARAC_FAMILY_1"/>
    <property type="match status" value="1"/>
</dbReference>
<dbReference type="GO" id="GO:0032993">
    <property type="term" value="C:protein-DNA complex"/>
    <property type="evidence" value="ECO:0007669"/>
    <property type="project" value="TreeGrafter"/>
</dbReference>
<dbReference type="InterPro" id="IPR009057">
    <property type="entry name" value="Homeodomain-like_sf"/>
</dbReference>
<feature type="domain" description="Response regulatory" evidence="8">
    <location>
        <begin position="5"/>
        <end position="121"/>
    </location>
</feature>
<keyword evidence="1 6" id="KW-0597">Phosphoprotein</keyword>
<dbReference type="Pfam" id="PF12833">
    <property type="entry name" value="HTH_18"/>
    <property type="match status" value="1"/>
</dbReference>
<reference evidence="9 10" key="1">
    <citation type="submission" date="2020-03" db="EMBL/GenBank/DDBJ databases">
        <authorList>
            <person name="Lai Q."/>
        </authorList>
    </citation>
    <scope>NUCLEOTIDE SEQUENCE [LARGE SCALE GENOMIC DNA]</scope>
    <source>
        <strain evidence="9 10">CCUG 25036</strain>
    </source>
</reference>
<comment type="caution">
    <text evidence="9">The sequence shown here is derived from an EMBL/GenBank/DDBJ whole genome shotgun (WGS) entry which is preliminary data.</text>
</comment>
<dbReference type="Gene3D" id="1.10.10.60">
    <property type="entry name" value="Homeodomain-like"/>
    <property type="match status" value="2"/>
</dbReference>
<keyword evidence="5" id="KW-0804">Transcription</keyword>
<dbReference type="EMBL" id="JAARLZ010000002">
    <property type="protein sequence ID" value="NII05405.1"/>
    <property type="molecule type" value="Genomic_DNA"/>
</dbReference>
<evidence type="ECO:0000256" key="1">
    <source>
        <dbReference type="ARBA" id="ARBA00022553"/>
    </source>
</evidence>